<name>A0A2U2AKT5_9GAMM</name>
<proteinExistence type="predicted"/>
<comment type="caution">
    <text evidence="2">The sequence shown here is derived from an EMBL/GenBank/DDBJ whole genome shotgun (WGS) entry which is preliminary data.</text>
</comment>
<dbReference type="Proteomes" id="UP000245217">
    <property type="component" value="Unassembled WGS sequence"/>
</dbReference>
<evidence type="ECO:0000259" key="1">
    <source>
        <dbReference type="Pfam" id="PF15919"/>
    </source>
</evidence>
<dbReference type="InterPro" id="IPR035069">
    <property type="entry name" value="TTHA1013/TTHA0281-like"/>
</dbReference>
<organism evidence="2 4">
    <name type="scientific">Ignatzschineria cameli</name>
    <dbReference type="NCBI Taxonomy" id="2182793"/>
    <lineage>
        <taxon>Bacteria</taxon>
        <taxon>Pseudomonadati</taxon>
        <taxon>Pseudomonadota</taxon>
        <taxon>Gammaproteobacteria</taxon>
        <taxon>Cardiobacteriales</taxon>
        <taxon>Ignatzschineriaceae</taxon>
        <taxon>Ignatzschineria</taxon>
    </lineage>
</organism>
<reference evidence="2" key="1">
    <citation type="journal article" date="2018" name="Genome Announc.">
        <title>Ignatzschineria cameli sp. nov., isolated from necrotic foot tissue of dromedaries (Camelus dromedarius) and associated maggots (Wohlfahrtia species) in Dubai.</title>
        <authorList>
            <person name="Tsang C.C."/>
            <person name="Tang J.Y."/>
            <person name="Fong J.Y."/>
            <person name="Kinne J."/>
            <person name="Lee H.H."/>
            <person name="Joseph M."/>
            <person name="Jose S."/>
            <person name="Schuster R.K."/>
            <person name="Tang Y."/>
            <person name="Sivakumar S."/>
            <person name="Chen J.H."/>
            <person name="Teng J.L."/>
            <person name="Lau S.K."/>
            <person name="Wernery U."/>
            <person name="Woo P.C."/>
        </authorList>
    </citation>
    <scope>NUCLEOTIDE SEQUENCE</scope>
    <source>
        <strain evidence="2">UAE-HKU57</strain>
        <strain evidence="3">UAE-HKU58</strain>
    </source>
</reference>
<dbReference type="Gene3D" id="3.30.160.250">
    <property type="match status" value="1"/>
</dbReference>
<dbReference type="EMBL" id="QEWW01000010">
    <property type="protein sequence ID" value="PWD83595.1"/>
    <property type="molecule type" value="Genomic_DNA"/>
</dbReference>
<evidence type="ECO:0000313" key="3">
    <source>
        <dbReference type="EMBL" id="PWD90074.1"/>
    </source>
</evidence>
<dbReference type="RefSeq" id="WP_109202248.1">
    <property type="nucleotide sequence ID" value="NZ_QEWS01000009.1"/>
</dbReference>
<keyword evidence="5" id="KW-1185">Reference proteome</keyword>
<sequence>MLIHLVIHKDENSTYGVTIPSLAGAFSYGDTLEEAVSNAKEAIKFHLAGILEDGLEPEFKYFTLDEIKAHPDYRGADLISVDIDTSSYTLKPERFNVSWPKYLIREVDRYTTLHPDTRSSFLAKAAKKYIEQNP</sequence>
<reference evidence="4 5" key="2">
    <citation type="submission" date="2018-05" db="EMBL/GenBank/DDBJ databases">
        <title>Ignatzschineria dubaiensis sp. nov., isolated from necrotic foot tissues of dromedaries (Camelus dromedarius) and associated maggots in Dubai, United Arab Emirates.</title>
        <authorList>
            <person name="Tsang C.C."/>
            <person name="Tang J.Y.M."/>
            <person name="Fong J.Y.H."/>
            <person name="Kinne J."/>
            <person name="Lee H.H."/>
            <person name="Joseph M."/>
            <person name="Jose S."/>
            <person name="Schuster R.K."/>
            <person name="Tang Y."/>
            <person name="Sivakumar S."/>
            <person name="Chen J.H.K."/>
            <person name="Teng J.L.L."/>
            <person name="Lau S.K.P."/>
            <person name="Wernery U."/>
            <person name="Woo P.C.Y."/>
        </authorList>
    </citation>
    <scope>NUCLEOTIDE SEQUENCE [LARGE SCALE GENOMIC DNA]</scope>
    <source>
        <strain evidence="4">UAE-HKU57</strain>
        <strain evidence="5">UAE-HKU58</strain>
    </source>
</reference>
<dbReference type="EMBL" id="QEWV01000011">
    <property type="protein sequence ID" value="PWD90074.1"/>
    <property type="molecule type" value="Genomic_DNA"/>
</dbReference>
<evidence type="ECO:0000313" key="4">
    <source>
        <dbReference type="Proteomes" id="UP000245059"/>
    </source>
</evidence>
<dbReference type="AlphaFoldDB" id="A0A2U2AKT5"/>
<protein>
    <submittedName>
        <fullName evidence="2">HicB family protein</fullName>
    </submittedName>
</protein>
<accession>A0A2U2AKT5</accession>
<gene>
    <name evidence="2" type="ORF">DC077_09605</name>
    <name evidence="3" type="ORF">DC078_09205</name>
</gene>
<dbReference type="OrthoDB" id="9807959at2"/>
<dbReference type="InterPro" id="IPR031807">
    <property type="entry name" value="HicB-like"/>
</dbReference>
<feature type="domain" description="HicB-like antitoxin of toxin-antitoxin system" evidence="1">
    <location>
        <begin position="5"/>
        <end position="126"/>
    </location>
</feature>
<dbReference type="Proteomes" id="UP000245059">
    <property type="component" value="Unassembled WGS sequence"/>
</dbReference>
<evidence type="ECO:0000313" key="5">
    <source>
        <dbReference type="Proteomes" id="UP000245217"/>
    </source>
</evidence>
<dbReference type="InterPro" id="IPR051404">
    <property type="entry name" value="TA_system_antitoxin"/>
</dbReference>
<dbReference type="Pfam" id="PF15919">
    <property type="entry name" value="HicB_lk_antitox"/>
    <property type="match status" value="1"/>
</dbReference>
<evidence type="ECO:0000313" key="2">
    <source>
        <dbReference type="EMBL" id="PWD83595.1"/>
    </source>
</evidence>
<dbReference type="PANTHER" id="PTHR34504">
    <property type="entry name" value="ANTITOXIN HICB"/>
    <property type="match status" value="1"/>
</dbReference>
<dbReference type="SUPFAM" id="SSF143100">
    <property type="entry name" value="TTHA1013/TTHA0281-like"/>
    <property type="match status" value="1"/>
</dbReference>
<dbReference type="PANTHER" id="PTHR34504:SF2">
    <property type="entry name" value="UPF0150 PROTEIN SSL0259"/>
    <property type="match status" value="1"/>
</dbReference>